<evidence type="ECO:0000259" key="1">
    <source>
        <dbReference type="PROSITE" id="PS50995"/>
    </source>
</evidence>
<protein>
    <submittedName>
        <fullName evidence="2">MarR family protein</fullName>
    </submittedName>
</protein>
<dbReference type="SUPFAM" id="SSF46785">
    <property type="entry name" value="Winged helix' DNA-binding domain"/>
    <property type="match status" value="1"/>
</dbReference>
<proteinExistence type="predicted"/>
<dbReference type="PANTHER" id="PTHR33164:SF99">
    <property type="entry name" value="MARR FAMILY REGULATORY PROTEIN"/>
    <property type="match status" value="1"/>
</dbReference>
<keyword evidence="3" id="KW-1185">Reference proteome</keyword>
<gene>
    <name evidence="2" type="ORF">FHX44_117598</name>
</gene>
<evidence type="ECO:0000313" key="2">
    <source>
        <dbReference type="EMBL" id="TWF81653.1"/>
    </source>
</evidence>
<dbReference type="InterPro" id="IPR000835">
    <property type="entry name" value="HTH_MarR-typ"/>
</dbReference>
<dbReference type="EMBL" id="VIWU01000001">
    <property type="protein sequence ID" value="TWF81653.1"/>
    <property type="molecule type" value="Genomic_DNA"/>
</dbReference>
<organism evidence="2 3">
    <name type="scientific">Pseudonocardia hierapolitana</name>
    <dbReference type="NCBI Taxonomy" id="1128676"/>
    <lineage>
        <taxon>Bacteria</taxon>
        <taxon>Bacillati</taxon>
        <taxon>Actinomycetota</taxon>
        <taxon>Actinomycetes</taxon>
        <taxon>Pseudonocardiales</taxon>
        <taxon>Pseudonocardiaceae</taxon>
        <taxon>Pseudonocardia</taxon>
    </lineage>
</organism>
<name>A0A561T3F8_9PSEU</name>
<reference evidence="2 3" key="1">
    <citation type="submission" date="2019-06" db="EMBL/GenBank/DDBJ databases">
        <title>Sequencing the genomes of 1000 actinobacteria strains.</title>
        <authorList>
            <person name="Klenk H.-P."/>
        </authorList>
    </citation>
    <scope>NUCLEOTIDE SEQUENCE [LARGE SCALE GENOMIC DNA]</scope>
    <source>
        <strain evidence="2 3">DSM 45671</strain>
    </source>
</reference>
<dbReference type="SMART" id="SM00347">
    <property type="entry name" value="HTH_MARR"/>
    <property type="match status" value="1"/>
</dbReference>
<comment type="caution">
    <text evidence="2">The sequence shown here is derived from an EMBL/GenBank/DDBJ whole genome shotgun (WGS) entry which is preliminary data.</text>
</comment>
<dbReference type="InterPro" id="IPR039422">
    <property type="entry name" value="MarR/SlyA-like"/>
</dbReference>
<dbReference type="Proteomes" id="UP000321261">
    <property type="component" value="Unassembled WGS sequence"/>
</dbReference>
<dbReference type="PROSITE" id="PS50995">
    <property type="entry name" value="HTH_MARR_2"/>
    <property type="match status" value="1"/>
</dbReference>
<feature type="domain" description="HTH marR-type" evidence="1">
    <location>
        <begin position="1"/>
        <end position="167"/>
    </location>
</feature>
<dbReference type="GO" id="GO:0006950">
    <property type="term" value="P:response to stress"/>
    <property type="evidence" value="ECO:0007669"/>
    <property type="project" value="TreeGrafter"/>
</dbReference>
<accession>A0A561T3F8</accession>
<sequence length="176" mass="18818">MSAALSPGQRRAWTAYRALRLALDARLARELEDRSAVSMPDVDVLAAVRAIGDGSGTDGWPVALAPDPRPDARTALCVRVAALADRMGWSRSRLSRQLGRMERRGLIARVPCELDGRGDDVELTEAGRAALDAAEPVLVDAVRVHFAEALTEPQLAALSEICEALTRRQHTGSAGG</sequence>
<dbReference type="InterPro" id="IPR036388">
    <property type="entry name" value="WH-like_DNA-bd_sf"/>
</dbReference>
<dbReference type="RefSeq" id="WP_147260106.1">
    <property type="nucleotide sequence ID" value="NZ_VIWU01000001.1"/>
</dbReference>
<dbReference type="InterPro" id="IPR036390">
    <property type="entry name" value="WH_DNA-bd_sf"/>
</dbReference>
<dbReference type="OrthoDB" id="3254910at2"/>
<dbReference type="AlphaFoldDB" id="A0A561T3F8"/>
<dbReference type="PANTHER" id="PTHR33164">
    <property type="entry name" value="TRANSCRIPTIONAL REGULATOR, MARR FAMILY"/>
    <property type="match status" value="1"/>
</dbReference>
<dbReference type="Gene3D" id="1.10.10.10">
    <property type="entry name" value="Winged helix-like DNA-binding domain superfamily/Winged helix DNA-binding domain"/>
    <property type="match status" value="1"/>
</dbReference>
<dbReference type="GO" id="GO:0003700">
    <property type="term" value="F:DNA-binding transcription factor activity"/>
    <property type="evidence" value="ECO:0007669"/>
    <property type="project" value="InterPro"/>
</dbReference>
<dbReference type="Pfam" id="PF12802">
    <property type="entry name" value="MarR_2"/>
    <property type="match status" value="1"/>
</dbReference>
<evidence type="ECO:0000313" key="3">
    <source>
        <dbReference type="Proteomes" id="UP000321261"/>
    </source>
</evidence>